<name>A0ABT7C4G4_9CYAN</name>
<dbReference type="Proteomes" id="UP001232992">
    <property type="component" value="Unassembled WGS sequence"/>
</dbReference>
<proteinExistence type="predicted"/>
<comment type="caution">
    <text evidence="3">The sequence shown here is derived from an EMBL/GenBank/DDBJ whole genome shotgun (WGS) entry which is preliminary data.</text>
</comment>
<dbReference type="EMBL" id="JAQOSQ010000052">
    <property type="protein sequence ID" value="MDJ1185824.1"/>
    <property type="molecule type" value="Genomic_DNA"/>
</dbReference>
<evidence type="ECO:0000313" key="3">
    <source>
        <dbReference type="EMBL" id="MDJ1185824.1"/>
    </source>
</evidence>
<sequence>MKNSPNILFALLISLAIWAVALPSQAGPLGDRLSEFPQWTDKPPVMAARGDLIYPDWMEGTWEVTSTLVDMVAPLAPDLVTPGFEANRDYLDRPIAFHVRFQPASEWVWPVKPESGWSWGTTLDRILNPIIADREFNGSQIAKAYLGDNGLRSVKVDPNNPNREIIRFGSSQKLISIVTGRATENPNTDEFISSEVAQQIFRQDAQIYLNEVETTTAYHRNENGERSLQAEQVTAIYLSPQDPNYFRALSTPVALYRYQLTLSPVVTSLALEKPS</sequence>
<feature type="signal peptide" evidence="1">
    <location>
        <begin position="1"/>
        <end position="26"/>
    </location>
</feature>
<feature type="chain" id="PRO_5046941754" description="DUF6816 domain-containing protein" evidence="1">
    <location>
        <begin position="27"/>
        <end position="275"/>
    </location>
</feature>
<accession>A0ABT7C4G4</accession>
<evidence type="ECO:0000259" key="2">
    <source>
        <dbReference type="Pfam" id="PF20670"/>
    </source>
</evidence>
<protein>
    <recommendedName>
        <fullName evidence="2">DUF6816 domain-containing protein</fullName>
    </recommendedName>
</protein>
<dbReference type="InterPro" id="IPR049213">
    <property type="entry name" value="DUF6816"/>
</dbReference>
<feature type="domain" description="DUF6816" evidence="2">
    <location>
        <begin position="47"/>
        <end position="264"/>
    </location>
</feature>
<evidence type="ECO:0000313" key="4">
    <source>
        <dbReference type="Proteomes" id="UP001232992"/>
    </source>
</evidence>
<keyword evidence="4" id="KW-1185">Reference proteome</keyword>
<dbReference type="RefSeq" id="WP_283760459.1">
    <property type="nucleotide sequence ID" value="NZ_JAQOSQ010000052.1"/>
</dbReference>
<gene>
    <name evidence="3" type="ORF">PMH09_21820</name>
</gene>
<evidence type="ECO:0000256" key="1">
    <source>
        <dbReference type="SAM" id="SignalP"/>
    </source>
</evidence>
<reference evidence="3 4" key="1">
    <citation type="submission" date="2023-01" db="EMBL/GenBank/DDBJ databases">
        <title>Novel diversity within Roseofilum (Cyanobacteria; Desertifilaceae) from marine benthic mats with descriptions of four novel species.</title>
        <authorList>
            <person name="Wang Y."/>
            <person name="Berthold D.E."/>
            <person name="Hu J."/>
            <person name="Lefler F.W."/>
            <person name="Laughinghouse H.D. IV."/>
        </authorList>
    </citation>
    <scope>NUCLEOTIDE SEQUENCE [LARGE SCALE GENOMIC DNA]</scope>
    <source>
        <strain evidence="3 4">BLCC-M143</strain>
    </source>
</reference>
<keyword evidence="1" id="KW-0732">Signal</keyword>
<dbReference type="Pfam" id="PF20670">
    <property type="entry name" value="DUF6816"/>
    <property type="match status" value="1"/>
</dbReference>
<organism evidence="3 4">
    <name type="scientific">Roseofilum casamattae BLCC-M143</name>
    <dbReference type="NCBI Taxonomy" id="3022442"/>
    <lineage>
        <taxon>Bacteria</taxon>
        <taxon>Bacillati</taxon>
        <taxon>Cyanobacteriota</taxon>
        <taxon>Cyanophyceae</taxon>
        <taxon>Desertifilales</taxon>
        <taxon>Desertifilaceae</taxon>
        <taxon>Roseofilum</taxon>
        <taxon>Roseofilum casamattae</taxon>
    </lineage>
</organism>